<name>A0AAV7K0F6_9METZ</name>
<evidence type="ECO:0000313" key="2">
    <source>
        <dbReference type="Proteomes" id="UP001165289"/>
    </source>
</evidence>
<proteinExistence type="predicted"/>
<organism evidence="1 2">
    <name type="scientific">Oopsacas minuta</name>
    <dbReference type="NCBI Taxonomy" id="111878"/>
    <lineage>
        <taxon>Eukaryota</taxon>
        <taxon>Metazoa</taxon>
        <taxon>Porifera</taxon>
        <taxon>Hexactinellida</taxon>
        <taxon>Hexasterophora</taxon>
        <taxon>Lyssacinosida</taxon>
        <taxon>Leucopsacidae</taxon>
        <taxon>Oopsacas</taxon>
    </lineage>
</organism>
<dbReference type="PANTHER" id="PTHR45913:SF19">
    <property type="entry name" value="LOW QUALITY PROTEIN: ZINC FINGER BED DOMAIN-CONTAINING PROTEIN 5-LIKE"/>
    <property type="match status" value="1"/>
</dbReference>
<feature type="non-terminal residue" evidence="1">
    <location>
        <position position="90"/>
    </location>
</feature>
<accession>A0AAV7K0F6</accession>
<gene>
    <name evidence="1" type="ORF">LOD99_11455</name>
</gene>
<reference evidence="1 2" key="1">
    <citation type="journal article" date="2023" name="BMC Biol.">
        <title>The compact genome of the sponge Oopsacas minuta (Hexactinellida) is lacking key metazoan core genes.</title>
        <authorList>
            <person name="Santini S."/>
            <person name="Schenkelaars Q."/>
            <person name="Jourda C."/>
            <person name="Duchesne M."/>
            <person name="Belahbib H."/>
            <person name="Rocher C."/>
            <person name="Selva M."/>
            <person name="Riesgo A."/>
            <person name="Vervoort M."/>
            <person name="Leys S.P."/>
            <person name="Kodjabachian L."/>
            <person name="Le Bivic A."/>
            <person name="Borchiellini C."/>
            <person name="Claverie J.M."/>
            <person name="Renard E."/>
        </authorList>
    </citation>
    <scope>NUCLEOTIDE SEQUENCE [LARGE SCALE GENOMIC DNA]</scope>
    <source>
        <strain evidence="1">SPO-2</strain>
    </source>
</reference>
<protein>
    <submittedName>
        <fullName evidence="1">SCAN domain-containing protein 3-like</fullName>
    </submittedName>
</protein>
<dbReference type="EMBL" id="JAKMXF010000226">
    <property type="protein sequence ID" value="KAI6654219.1"/>
    <property type="molecule type" value="Genomic_DNA"/>
</dbReference>
<keyword evidence="2" id="KW-1185">Reference proteome</keyword>
<dbReference type="AlphaFoldDB" id="A0AAV7K0F6"/>
<dbReference type="PANTHER" id="PTHR45913">
    <property type="entry name" value="EPM2A-INTERACTING PROTEIN 1"/>
    <property type="match status" value="1"/>
</dbReference>
<comment type="caution">
    <text evidence="1">The sequence shown here is derived from an EMBL/GenBank/DDBJ whole genome shotgun (WGS) entry which is preliminary data.</text>
</comment>
<evidence type="ECO:0000313" key="1">
    <source>
        <dbReference type="EMBL" id="KAI6654219.1"/>
    </source>
</evidence>
<dbReference type="Proteomes" id="UP001165289">
    <property type="component" value="Unassembled WGS sequence"/>
</dbReference>
<sequence>MLAKSGTPHTIGEKLILPCVKEVIETVMCQSSTSGLSTIPLSNDTVQRRIDEMGDDVESQLIQISSRTDHALQIDESTVRDNEALLMGYV</sequence>